<dbReference type="Pfam" id="PF00092">
    <property type="entry name" value="VWA"/>
    <property type="match status" value="1"/>
</dbReference>
<sequence length="227" mass="24865">MIQSERVIAVGIGSSVSITELRHIASDNAHVFTVPSFSSLSSIISQVQATVYRGGIHFFFASLPSPLPPPKKNRDERAIKTCQHQCDNQVADVVILLDASSSVGSGSFQKQLDFVHNLTNKLTIGQDNVLISVVTTSEVPYSKFYLNSFIYKQDVLHAIRNITYDQGTTNTGAALKYIRENSFLEMNGGRDNAAKLVIVLTDANFQYPTNTAEEAKLLHGSDVKVSN</sequence>
<dbReference type="EMBL" id="JAEAOA010001323">
    <property type="protein sequence ID" value="KAK3595500.1"/>
    <property type="molecule type" value="Genomic_DNA"/>
</dbReference>
<reference evidence="2" key="3">
    <citation type="submission" date="2023-05" db="EMBL/GenBank/DDBJ databases">
        <authorList>
            <person name="Smith C.H."/>
        </authorList>
    </citation>
    <scope>NUCLEOTIDE SEQUENCE</scope>
    <source>
        <strain evidence="2">CHS0354</strain>
        <tissue evidence="2">Mantle</tissue>
    </source>
</reference>
<gene>
    <name evidence="2" type="ORF">CHS0354_021599</name>
</gene>
<dbReference type="PANTHER" id="PTHR24020">
    <property type="entry name" value="COLLAGEN ALPHA"/>
    <property type="match status" value="1"/>
</dbReference>
<evidence type="ECO:0000259" key="1">
    <source>
        <dbReference type="PROSITE" id="PS50234"/>
    </source>
</evidence>
<evidence type="ECO:0000313" key="3">
    <source>
        <dbReference type="Proteomes" id="UP001195483"/>
    </source>
</evidence>
<dbReference type="InterPro" id="IPR036465">
    <property type="entry name" value="vWFA_dom_sf"/>
</dbReference>
<dbReference type="InterPro" id="IPR002035">
    <property type="entry name" value="VWF_A"/>
</dbReference>
<organism evidence="2 3">
    <name type="scientific">Potamilus streckersoni</name>
    <dbReference type="NCBI Taxonomy" id="2493646"/>
    <lineage>
        <taxon>Eukaryota</taxon>
        <taxon>Metazoa</taxon>
        <taxon>Spiralia</taxon>
        <taxon>Lophotrochozoa</taxon>
        <taxon>Mollusca</taxon>
        <taxon>Bivalvia</taxon>
        <taxon>Autobranchia</taxon>
        <taxon>Heteroconchia</taxon>
        <taxon>Palaeoheterodonta</taxon>
        <taxon>Unionida</taxon>
        <taxon>Unionoidea</taxon>
        <taxon>Unionidae</taxon>
        <taxon>Ambleminae</taxon>
        <taxon>Lampsilini</taxon>
        <taxon>Potamilus</taxon>
    </lineage>
</organism>
<comment type="caution">
    <text evidence="2">The sequence shown here is derived from an EMBL/GenBank/DDBJ whole genome shotgun (WGS) entry which is preliminary data.</text>
</comment>
<keyword evidence="3" id="KW-1185">Reference proteome</keyword>
<dbReference type="AlphaFoldDB" id="A0AAE0W076"/>
<dbReference type="PANTHER" id="PTHR24020:SF84">
    <property type="entry name" value="VWFA DOMAIN-CONTAINING PROTEIN"/>
    <property type="match status" value="1"/>
</dbReference>
<evidence type="ECO:0000313" key="2">
    <source>
        <dbReference type="EMBL" id="KAK3595500.1"/>
    </source>
</evidence>
<feature type="domain" description="VWFA" evidence="1">
    <location>
        <begin position="92"/>
        <end position="227"/>
    </location>
</feature>
<name>A0AAE0W076_9BIVA</name>
<reference evidence="2" key="2">
    <citation type="journal article" date="2021" name="Genome Biol. Evol.">
        <title>Developing a high-quality reference genome for a parasitic bivalve with doubly uniparental inheritance (Bivalvia: Unionida).</title>
        <authorList>
            <person name="Smith C.H."/>
        </authorList>
    </citation>
    <scope>NUCLEOTIDE SEQUENCE</scope>
    <source>
        <strain evidence="2">CHS0354</strain>
        <tissue evidence="2">Mantle</tissue>
    </source>
</reference>
<dbReference type="SMART" id="SM00327">
    <property type="entry name" value="VWA"/>
    <property type="match status" value="1"/>
</dbReference>
<reference evidence="2" key="1">
    <citation type="journal article" date="2021" name="Genome Biol. Evol.">
        <title>A High-Quality Reference Genome for a Parasitic Bivalve with Doubly Uniparental Inheritance (Bivalvia: Unionida).</title>
        <authorList>
            <person name="Smith C.H."/>
        </authorList>
    </citation>
    <scope>NUCLEOTIDE SEQUENCE</scope>
    <source>
        <strain evidence="2">CHS0354</strain>
    </source>
</reference>
<proteinExistence type="predicted"/>
<protein>
    <recommendedName>
        <fullName evidence="1">VWFA domain-containing protein</fullName>
    </recommendedName>
</protein>
<dbReference type="Gene3D" id="3.40.50.410">
    <property type="entry name" value="von Willebrand factor, type A domain"/>
    <property type="match status" value="2"/>
</dbReference>
<accession>A0AAE0W076</accession>
<dbReference type="SUPFAM" id="SSF53300">
    <property type="entry name" value="vWA-like"/>
    <property type="match status" value="2"/>
</dbReference>
<dbReference type="PROSITE" id="PS50234">
    <property type="entry name" value="VWFA"/>
    <property type="match status" value="2"/>
</dbReference>
<dbReference type="Proteomes" id="UP001195483">
    <property type="component" value="Unassembled WGS sequence"/>
</dbReference>
<feature type="domain" description="VWFA" evidence="1">
    <location>
        <begin position="1"/>
        <end position="47"/>
    </location>
</feature>
<dbReference type="InterPro" id="IPR050525">
    <property type="entry name" value="ECM_Assembly_Org"/>
</dbReference>